<dbReference type="Gene3D" id="1.10.10.2830">
    <property type="match status" value="1"/>
</dbReference>
<dbReference type="EMBL" id="VUMB01000085">
    <property type="protein sequence ID" value="MSS42080.1"/>
    <property type="molecule type" value="Genomic_DNA"/>
</dbReference>
<dbReference type="PANTHER" id="PTHR33375:SF1">
    <property type="entry name" value="CHROMOSOME-PARTITIONING PROTEIN PARB-RELATED"/>
    <property type="match status" value="1"/>
</dbReference>
<gene>
    <name evidence="3" type="ORF">FYJ37_17730</name>
</gene>
<protein>
    <recommendedName>
        <fullName evidence="2">ParB-like N-terminal domain-containing protein</fullName>
    </recommendedName>
</protein>
<dbReference type="InterPro" id="IPR036086">
    <property type="entry name" value="ParB/Sulfiredoxin_sf"/>
</dbReference>
<dbReference type="Pfam" id="PF02195">
    <property type="entry name" value="ParB_N"/>
    <property type="match status" value="1"/>
</dbReference>
<dbReference type="GO" id="GO:0007059">
    <property type="term" value="P:chromosome segregation"/>
    <property type="evidence" value="ECO:0007669"/>
    <property type="project" value="TreeGrafter"/>
</dbReference>
<evidence type="ECO:0000313" key="4">
    <source>
        <dbReference type="Proteomes" id="UP000462363"/>
    </source>
</evidence>
<dbReference type="Proteomes" id="UP000462363">
    <property type="component" value="Unassembled WGS sequence"/>
</dbReference>
<dbReference type="SMART" id="SM00470">
    <property type="entry name" value="ParB"/>
    <property type="match status" value="1"/>
</dbReference>
<dbReference type="AlphaFoldDB" id="A0A844FAY8"/>
<feature type="coiled-coil region" evidence="1">
    <location>
        <begin position="267"/>
        <end position="325"/>
    </location>
</feature>
<name>A0A844FAY8_CLOSV</name>
<accession>A0A844FAY8</accession>
<evidence type="ECO:0000313" key="3">
    <source>
        <dbReference type="EMBL" id="MSS42080.1"/>
    </source>
</evidence>
<keyword evidence="1" id="KW-0175">Coiled coil</keyword>
<evidence type="ECO:0000256" key="1">
    <source>
        <dbReference type="SAM" id="Coils"/>
    </source>
</evidence>
<organism evidence="3 4">
    <name type="scientific">Clostridium scindens (strain JCM 10418 / VPI 12708)</name>
    <dbReference type="NCBI Taxonomy" id="29347"/>
    <lineage>
        <taxon>Bacteria</taxon>
        <taxon>Bacillati</taxon>
        <taxon>Bacillota</taxon>
        <taxon>Clostridia</taxon>
        <taxon>Lachnospirales</taxon>
        <taxon>Lachnospiraceae</taxon>
    </lineage>
</organism>
<dbReference type="SUPFAM" id="SSF109709">
    <property type="entry name" value="KorB DNA-binding domain-like"/>
    <property type="match status" value="1"/>
</dbReference>
<dbReference type="GO" id="GO:0005694">
    <property type="term" value="C:chromosome"/>
    <property type="evidence" value="ECO:0007669"/>
    <property type="project" value="TreeGrafter"/>
</dbReference>
<proteinExistence type="predicted"/>
<dbReference type="SUPFAM" id="SSF110849">
    <property type="entry name" value="ParB/Sulfiredoxin"/>
    <property type="match status" value="1"/>
</dbReference>
<dbReference type="PANTHER" id="PTHR33375">
    <property type="entry name" value="CHROMOSOME-PARTITIONING PROTEIN PARB-RELATED"/>
    <property type="match status" value="1"/>
</dbReference>
<evidence type="ECO:0000259" key="2">
    <source>
        <dbReference type="SMART" id="SM00470"/>
    </source>
</evidence>
<comment type="caution">
    <text evidence="3">The sequence shown here is derived from an EMBL/GenBank/DDBJ whole genome shotgun (WGS) entry which is preliminary data.</text>
</comment>
<dbReference type="Gene3D" id="3.90.1530.30">
    <property type="match status" value="1"/>
</dbReference>
<dbReference type="InterPro" id="IPR050336">
    <property type="entry name" value="Chromosome_partition/occlusion"/>
</dbReference>
<sequence>MNGLYQRKLNNYREVLFINNYKTKKRRFKMQQINVNELKVHPRNSEFFDDMTGDAWKAFLESIKTSGVIEPVVITPEKVIISGHQRVRACKELGIVTVLTDMRDYSDEDKILKDLIETNIRQRGIGNPNPVKLGRCIKELERIYGIQNGGDRKSDRNNFNLKYPDAPKTEREFADRLGITQQTLQNYKKLTEMIPELEELVDTGFVTNTTALAIMRNLSEEEQIKLISSMDTTKKITQKQVQQYLDKIKQLESCEPQVIDKTDYSFISRLENKIKELESEKSILERKVKLNQEDADRFNKLKSDIEFLTQKKNDLGRQIDSATELSGLTVKLQRLLEGELAPIKFKRCMEILESSDVCVENLLEIINKIDDWSYEMKKLLSDKCDYVVEVQ</sequence>
<dbReference type="InterPro" id="IPR003115">
    <property type="entry name" value="ParB_N"/>
</dbReference>
<feature type="domain" description="ParB-like N-terminal" evidence="2">
    <location>
        <begin position="31"/>
        <end position="120"/>
    </location>
</feature>
<reference evidence="3 4" key="1">
    <citation type="submission" date="2019-08" db="EMBL/GenBank/DDBJ databases">
        <title>In-depth cultivation of the pig gut microbiome towards novel bacterial diversity and tailored functional studies.</title>
        <authorList>
            <person name="Wylensek D."/>
            <person name="Hitch T.C.A."/>
            <person name="Clavel T."/>
        </authorList>
    </citation>
    <scope>NUCLEOTIDE SEQUENCE [LARGE SCALE GENOMIC DNA]</scope>
    <source>
        <strain evidence="3 4">BL-389-WT-3D</strain>
    </source>
</reference>